<dbReference type="EMBL" id="CAJVQC010002184">
    <property type="protein sequence ID" value="CAG8507256.1"/>
    <property type="molecule type" value="Genomic_DNA"/>
</dbReference>
<organism evidence="1 2">
    <name type="scientific">Racocetra persica</name>
    <dbReference type="NCBI Taxonomy" id="160502"/>
    <lineage>
        <taxon>Eukaryota</taxon>
        <taxon>Fungi</taxon>
        <taxon>Fungi incertae sedis</taxon>
        <taxon>Mucoromycota</taxon>
        <taxon>Glomeromycotina</taxon>
        <taxon>Glomeromycetes</taxon>
        <taxon>Diversisporales</taxon>
        <taxon>Gigasporaceae</taxon>
        <taxon>Racocetra</taxon>
    </lineage>
</organism>
<proteinExistence type="predicted"/>
<reference evidence="1" key="1">
    <citation type="submission" date="2021-06" db="EMBL/GenBank/DDBJ databases">
        <authorList>
            <person name="Kallberg Y."/>
            <person name="Tangrot J."/>
            <person name="Rosling A."/>
        </authorList>
    </citation>
    <scope>NUCLEOTIDE SEQUENCE</scope>
    <source>
        <strain evidence="1">MA461A</strain>
    </source>
</reference>
<comment type="caution">
    <text evidence="1">The sequence shown here is derived from an EMBL/GenBank/DDBJ whole genome shotgun (WGS) entry which is preliminary data.</text>
</comment>
<keyword evidence="2" id="KW-1185">Reference proteome</keyword>
<gene>
    <name evidence="1" type="ORF">RPERSI_LOCUS2095</name>
</gene>
<evidence type="ECO:0000313" key="1">
    <source>
        <dbReference type="EMBL" id="CAG8507256.1"/>
    </source>
</evidence>
<sequence length="127" mass="14669">MALFYLMRIKPKIATLEVKDTTKTNNKSDPATCGHRMFLASIIIASKYLQDCNHANSAWSKICGLPVKDINAIERRFLILIDYNLFIKNNIFQNWSNCLRSSIYSFSRSEIKKNEVFSKDEDQRAIA</sequence>
<evidence type="ECO:0000313" key="2">
    <source>
        <dbReference type="Proteomes" id="UP000789920"/>
    </source>
</evidence>
<name>A0ACA9L5T0_9GLOM</name>
<protein>
    <submittedName>
        <fullName evidence="1">22605_t:CDS:1</fullName>
    </submittedName>
</protein>
<dbReference type="Proteomes" id="UP000789920">
    <property type="component" value="Unassembled WGS sequence"/>
</dbReference>
<accession>A0ACA9L5T0</accession>